<dbReference type="GO" id="GO:0010041">
    <property type="term" value="P:response to iron(III) ion"/>
    <property type="evidence" value="ECO:0007669"/>
    <property type="project" value="TreeGrafter"/>
</dbReference>
<evidence type="ECO:0000259" key="11">
    <source>
        <dbReference type="Pfam" id="PF24878"/>
    </source>
</evidence>
<evidence type="ECO:0000256" key="7">
    <source>
        <dbReference type="ARBA" id="ARBA00023136"/>
    </source>
</evidence>
<dbReference type="InterPro" id="IPR038731">
    <property type="entry name" value="RgtA/B/C-like"/>
</dbReference>
<feature type="transmembrane region" description="Helical" evidence="9">
    <location>
        <begin position="335"/>
        <end position="353"/>
    </location>
</feature>
<keyword evidence="7 9" id="KW-0472">Membrane</keyword>
<sequence length="736" mass="74739">MTSSTLPRPVSPGRTGTPSSSDLSARIRNLGRSLIRGRATNAVWERPALLGLLILTTLAYLWNLSNSGYANEFYSAAVQAGSQNWEAFLFGSSDAGNSITVDKPPASLWIMALSVRAFGLSSFSILLPEALMGVLTVALVYVIVRRHFSPGAALIAGAVMASTPVAALMFRFNNPDALLVLLLTASVYFTLRAIESGRMRWLLLAGAMVGFGFLTKQLQAFVILPPLVVAYAWAAPIPFRRRIGHLFAALGAVIVSAGWWVALIELVPASMRPYVGGSQNNDFLELTFGYNGFGRLTGAETGSVTGGAGGGATTGGQWGATGFTRLFDGEFGGQIAWLIPAALALLVISFVLLRRQKRTDARRATLVMFGGWLVVTGLLFSFMAGIFHAYYTVALAPAIAGVVGAGAVLLFNTRRHLWARLVSAALVLVTVFWAYSLLTRAAEWMPWLKFAVVILGVVAAVLLVFRFTVRALRITTIVVTLTAVLLAPTAYTLETISVGHTGSIVTAGPTVASSTSFGGGAFGARGGAGNFAGGRRTAGGGTAGTGGAGGAGTAPQGGFGQLGGGTGTGTGAGTGTGTTGGMGTGGTGTGTPGGTGTGTPTGTRGGGGGGGGLLGGATVSTQVSALLKANASSYTWAAAAIGSQNAASYQLATQAAVMPIGGFNGSDPSPTLAGFTADVAAGKIHYFISSGNIGTSNGGSSISSQIASWVAANFTATSVDGTTLYDLTAASTTATS</sequence>
<dbReference type="Pfam" id="PF24878">
    <property type="entry name" value="YkcB_C"/>
    <property type="match status" value="1"/>
</dbReference>
<feature type="transmembrane region" description="Helical" evidence="9">
    <location>
        <begin position="199"/>
        <end position="215"/>
    </location>
</feature>
<evidence type="ECO:0000256" key="1">
    <source>
        <dbReference type="ARBA" id="ARBA00004651"/>
    </source>
</evidence>
<keyword evidence="13" id="KW-1185">Reference proteome</keyword>
<dbReference type="Pfam" id="PF13231">
    <property type="entry name" value="PMT_2"/>
    <property type="match status" value="1"/>
</dbReference>
<keyword evidence="5 9" id="KW-0812">Transmembrane</keyword>
<gene>
    <name evidence="12" type="ORF">D4765_13370</name>
</gene>
<comment type="caution">
    <text evidence="12">The sequence shown here is derived from an EMBL/GenBank/DDBJ whole genome shotgun (WGS) entry which is preliminary data.</text>
</comment>
<dbReference type="GO" id="GO:0009103">
    <property type="term" value="P:lipopolysaccharide biosynthetic process"/>
    <property type="evidence" value="ECO:0007669"/>
    <property type="project" value="UniProtKB-ARBA"/>
</dbReference>
<dbReference type="GO" id="GO:0005886">
    <property type="term" value="C:plasma membrane"/>
    <property type="evidence" value="ECO:0007669"/>
    <property type="project" value="UniProtKB-SubCell"/>
</dbReference>
<dbReference type="EMBL" id="QYRT01000028">
    <property type="protein sequence ID" value="TIH34297.1"/>
    <property type="molecule type" value="Genomic_DNA"/>
</dbReference>
<dbReference type="InterPro" id="IPR056785">
    <property type="entry name" value="YkcA/B-like_C"/>
</dbReference>
<keyword evidence="4" id="KW-0808">Transferase</keyword>
<reference evidence="12 13" key="1">
    <citation type="journal article" date="2019" name="Microorganisms">
        <title>Systematic Affiliation and Genome Analysis of Subtercola vilae DB165(T) with Particular Emphasis on Cold Adaptation of an Isolate from a High-Altitude Cold Volcano Lake.</title>
        <authorList>
            <person name="Villalobos A.S."/>
            <person name="Wiese J."/>
            <person name="Imhoff J.F."/>
            <person name="Dorador C."/>
            <person name="Keller A."/>
            <person name="Hentschel U."/>
        </authorList>
    </citation>
    <scope>NUCLEOTIDE SEQUENCE [LARGE SCALE GENOMIC DNA]</scope>
    <source>
        <strain evidence="12 13">DB165</strain>
    </source>
</reference>
<evidence type="ECO:0000313" key="12">
    <source>
        <dbReference type="EMBL" id="TIH34297.1"/>
    </source>
</evidence>
<feature type="transmembrane region" description="Helical" evidence="9">
    <location>
        <begin position="221"/>
        <end position="239"/>
    </location>
</feature>
<evidence type="ECO:0000256" key="9">
    <source>
        <dbReference type="SAM" id="Phobius"/>
    </source>
</evidence>
<dbReference type="InterPro" id="IPR050297">
    <property type="entry name" value="LipidA_mod_glycosyltrf_83"/>
</dbReference>
<keyword evidence="6 9" id="KW-1133">Transmembrane helix</keyword>
<feature type="transmembrane region" description="Helical" evidence="9">
    <location>
        <begin position="151"/>
        <end position="171"/>
    </location>
</feature>
<feature type="transmembrane region" description="Helical" evidence="9">
    <location>
        <begin position="365"/>
        <end position="384"/>
    </location>
</feature>
<feature type="transmembrane region" description="Helical" evidence="9">
    <location>
        <begin position="43"/>
        <end position="62"/>
    </location>
</feature>
<comment type="subcellular location">
    <subcellularLocation>
        <location evidence="1">Cell membrane</location>
        <topology evidence="1">Multi-pass membrane protein</topology>
    </subcellularLocation>
</comment>
<feature type="transmembrane region" description="Helical" evidence="9">
    <location>
        <begin position="472"/>
        <end position="491"/>
    </location>
</feature>
<evidence type="ECO:0000256" key="2">
    <source>
        <dbReference type="ARBA" id="ARBA00022475"/>
    </source>
</evidence>
<evidence type="ECO:0000256" key="4">
    <source>
        <dbReference type="ARBA" id="ARBA00022679"/>
    </source>
</evidence>
<proteinExistence type="predicted"/>
<feature type="region of interest" description="Disordered" evidence="8">
    <location>
        <begin position="542"/>
        <end position="613"/>
    </location>
</feature>
<dbReference type="GO" id="GO:0016763">
    <property type="term" value="F:pentosyltransferase activity"/>
    <property type="evidence" value="ECO:0007669"/>
    <property type="project" value="TreeGrafter"/>
</dbReference>
<feature type="region of interest" description="Disordered" evidence="8">
    <location>
        <begin position="1"/>
        <end position="23"/>
    </location>
</feature>
<dbReference type="Proteomes" id="UP000306192">
    <property type="component" value="Unassembled WGS sequence"/>
</dbReference>
<accession>A0A4T2BS36</accession>
<organism evidence="12 13">
    <name type="scientific">Subtercola vilae</name>
    <dbReference type="NCBI Taxonomy" id="2056433"/>
    <lineage>
        <taxon>Bacteria</taxon>
        <taxon>Bacillati</taxon>
        <taxon>Actinomycetota</taxon>
        <taxon>Actinomycetes</taxon>
        <taxon>Micrococcales</taxon>
        <taxon>Microbacteriaceae</taxon>
        <taxon>Subtercola</taxon>
    </lineage>
</organism>
<evidence type="ECO:0000259" key="10">
    <source>
        <dbReference type="Pfam" id="PF13231"/>
    </source>
</evidence>
<dbReference type="PANTHER" id="PTHR33908">
    <property type="entry name" value="MANNOSYLTRANSFERASE YKCB-RELATED"/>
    <property type="match status" value="1"/>
</dbReference>
<dbReference type="RefSeq" id="WP_136642795.1">
    <property type="nucleotide sequence ID" value="NZ_QYRT01000028.1"/>
</dbReference>
<keyword evidence="3" id="KW-0328">Glycosyltransferase</keyword>
<feature type="transmembrane region" description="Helical" evidence="9">
    <location>
        <begin position="117"/>
        <end position="144"/>
    </location>
</feature>
<feature type="transmembrane region" description="Helical" evidence="9">
    <location>
        <begin position="177"/>
        <end position="194"/>
    </location>
</feature>
<feature type="transmembrane region" description="Helical" evidence="9">
    <location>
        <begin position="418"/>
        <end position="438"/>
    </location>
</feature>
<evidence type="ECO:0000256" key="5">
    <source>
        <dbReference type="ARBA" id="ARBA00022692"/>
    </source>
</evidence>
<dbReference type="OrthoDB" id="5241882at2"/>
<feature type="transmembrane region" description="Helical" evidence="9">
    <location>
        <begin position="390"/>
        <end position="411"/>
    </location>
</feature>
<feature type="compositionally biased region" description="Polar residues" evidence="8">
    <location>
        <begin position="14"/>
        <end position="23"/>
    </location>
</feature>
<feature type="domain" description="Glycosyltransferase RgtA/B/C/D-like" evidence="10">
    <location>
        <begin position="102"/>
        <end position="259"/>
    </location>
</feature>
<evidence type="ECO:0000256" key="6">
    <source>
        <dbReference type="ARBA" id="ARBA00022989"/>
    </source>
</evidence>
<evidence type="ECO:0000256" key="8">
    <source>
        <dbReference type="SAM" id="MobiDB-lite"/>
    </source>
</evidence>
<evidence type="ECO:0000256" key="3">
    <source>
        <dbReference type="ARBA" id="ARBA00022676"/>
    </source>
</evidence>
<keyword evidence="2" id="KW-1003">Cell membrane</keyword>
<protein>
    <submittedName>
        <fullName evidence="12">DUF2029 domain-containing protein</fullName>
    </submittedName>
</protein>
<name>A0A4T2BS36_9MICO</name>
<feature type="transmembrane region" description="Helical" evidence="9">
    <location>
        <begin position="246"/>
        <end position="264"/>
    </location>
</feature>
<evidence type="ECO:0000313" key="13">
    <source>
        <dbReference type="Proteomes" id="UP000306192"/>
    </source>
</evidence>
<dbReference type="PANTHER" id="PTHR33908:SF3">
    <property type="entry name" value="UNDECAPRENYL PHOSPHATE-ALPHA-4-AMINO-4-DEOXY-L-ARABINOSE ARABINOSYL TRANSFERASE"/>
    <property type="match status" value="1"/>
</dbReference>
<feature type="transmembrane region" description="Helical" evidence="9">
    <location>
        <begin position="444"/>
        <end position="465"/>
    </location>
</feature>
<feature type="domain" description="Putative mannosyltransferase YkcA/B-like C-terminal" evidence="11">
    <location>
        <begin position="625"/>
        <end position="713"/>
    </location>
</feature>
<dbReference type="AlphaFoldDB" id="A0A4T2BS36"/>